<dbReference type="Proteomes" id="UP001159363">
    <property type="component" value="Chromosome 2"/>
</dbReference>
<gene>
    <name evidence="2" type="ORF">PR048_007214</name>
</gene>
<feature type="compositionally biased region" description="Basic and acidic residues" evidence="1">
    <location>
        <begin position="284"/>
        <end position="295"/>
    </location>
</feature>
<keyword evidence="3" id="KW-1185">Reference proteome</keyword>
<proteinExistence type="predicted"/>
<accession>A0ABQ9ICZ0</accession>
<comment type="caution">
    <text evidence="2">The sequence shown here is derived from an EMBL/GenBank/DDBJ whole genome shotgun (WGS) entry which is preliminary data.</text>
</comment>
<feature type="region of interest" description="Disordered" evidence="1">
    <location>
        <begin position="234"/>
        <end position="316"/>
    </location>
</feature>
<feature type="compositionally biased region" description="Polar residues" evidence="1">
    <location>
        <begin position="296"/>
        <end position="312"/>
    </location>
</feature>
<evidence type="ECO:0000256" key="1">
    <source>
        <dbReference type="SAM" id="MobiDB-lite"/>
    </source>
</evidence>
<reference evidence="2 3" key="1">
    <citation type="submission" date="2023-02" db="EMBL/GenBank/DDBJ databases">
        <title>LHISI_Scaffold_Assembly.</title>
        <authorList>
            <person name="Stuart O.P."/>
            <person name="Cleave R."/>
            <person name="Magrath M.J.L."/>
            <person name="Mikheyev A.S."/>
        </authorList>
    </citation>
    <scope>NUCLEOTIDE SEQUENCE [LARGE SCALE GENOMIC DNA]</scope>
    <source>
        <strain evidence="2">Daus_M_001</strain>
        <tissue evidence="2">Leg muscle</tissue>
    </source>
</reference>
<evidence type="ECO:0000313" key="3">
    <source>
        <dbReference type="Proteomes" id="UP001159363"/>
    </source>
</evidence>
<evidence type="ECO:0000313" key="2">
    <source>
        <dbReference type="EMBL" id="KAJ8894557.1"/>
    </source>
</evidence>
<organism evidence="2 3">
    <name type="scientific">Dryococelus australis</name>
    <dbReference type="NCBI Taxonomy" id="614101"/>
    <lineage>
        <taxon>Eukaryota</taxon>
        <taxon>Metazoa</taxon>
        <taxon>Ecdysozoa</taxon>
        <taxon>Arthropoda</taxon>
        <taxon>Hexapoda</taxon>
        <taxon>Insecta</taxon>
        <taxon>Pterygota</taxon>
        <taxon>Neoptera</taxon>
        <taxon>Polyneoptera</taxon>
        <taxon>Phasmatodea</taxon>
        <taxon>Verophasmatodea</taxon>
        <taxon>Anareolatae</taxon>
        <taxon>Phasmatidae</taxon>
        <taxon>Eurycanthinae</taxon>
        <taxon>Dryococelus</taxon>
    </lineage>
</organism>
<sequence length="536" mass="58906">MQEKEDEMPCYMVSCKSGALANEQLTEARLYKRSRTHSLIGSGLDLVSDWLLRAVKGSLLAGSPDGELVARLGLADIYHGRDMGEQARDCVLEKVERGGGADQEGDRRRWWDDKEGKASEKPVEPQTVISPSRTSHAYPGAYPRGLYRPARHVAQVVVRPSALPAPPQTLRLVCSYRLFTVNYIRPVAFRKLRMRNRRSYRKLQQNGVTVEQRCGTLFANQRLVIFSLASSPTNREPFAARSSPSDTRPVHRANHKTGLENFPDPTRMPRVDGRCCNHNSATDVTRRARRDDKNSRVTSGRDSTHTHAQPSHTGAGIDHVVVSPLEEHRCPFSSPLRSHPGPATSSNVRHVTPVHCSRAALTPPVDLGVGLPYTCQSKRAHVLVQAIHDSTSRLDSTVMCILEPQMFVHWLLLQRVALCYFTPGSMSLATCFLASLLLAQNSSRIKAPAYMGAAVVERLDYPPRPHQGEPDSISGAGSLPDFRMWESCRTIPLVGGFSRGSPVSSALSFQCCAILTSILLILARSTLGGGGIGLVV</sequence>
<protein>
    <submittedName>
        <fullName evidence="2">Uncharacterized protein</fullName>
    </submittedName>
</protein>
<dbReference type="EMBL" id="JARBHB010000002">
    <property type="protein sequence ID" value="KAJ8894557.1"/>
    <property type="molecule type" value="Genomic_DNA"/>
</dbReference>
<name>A0ABQ9ICZ0_9NEOP</name>
<feature type="region of interest" description="Disordered" evidence="1">
    <location>
        <begin position="95"/>
        <end position="123"/>
    </location>
</feature>